<reference evidence="2" key="1">
    <citation type="submission" date="2018-12" db="EMBL/GenBank/DDBJ databases">
        <authorList>
            <person name="Syme R.A."/>
            <person name="Farfan-Caceres L."/>
            <person name="Lichtenzveig J."/>
        </authorList>
    </citation>
    <scope>NUCLEOTIDE SEQUENCE</scope>
    <source>
        <strain evidence="2">Al4</strain>
    </source>
</reference>
<sequence>MLPKHTILNLPGELRNKIYEFCQEEGTVCLRLHAEPVDQDKRHGPAYSQQFSKLLQVCHQLRSEFVAIYREKSVVEIQSVDLPSYLDVFLAPASLNHENAIGNLIIGLHHREQDHGIDILPLLRLIRESKYLQVQIKLYFYENELPDGDIHTWFRKLCHPGSAPLLHAYLDKAVKALEIRWEHDWEVLEICFEVHDEYYESWMETWRERYNGVPSVEEDVRRWSEEYGLKIGDMCWNIGFDVDPKFVTFWKV</sequence>
<keyword evidence="3" id="KW-1185">Reference proteome</keyword>
<dbReference type="OrthoDB" id="3678099at2759"/>
<organism evidence="2 3">
    <name type="scientific">Ascochyta lentis</name>
    <dbReference type="NCBI Taxonomy" id="205686"/>
    <lineage>
        <taxon>Eukaryota</taxon>
        <taxon>Fungi</taxon>
        <taxon>Dikarya</taxon>
        <taxon>Ascomycota</taxon>
        <taxon>Pezizomycotina</taxon>
        <taxon>Dothideomycetes</taxon>
        <taxon>Pleosporomycetidae</taxon>
        <taxon>Pleosporales</taxon>
        <taxon>Pleosporineae</taxon>
        <taxon>Didymellaceae</taxon>
        <taxon>Ascochyta</taxon>
    </lineage>
</organism>
<evidence type="ECO:0000313" key="2">
    <source>
        <dbReference type="EMBL" id="KAF9697529.1"/>
    </source>
</evidence>
<dbReference type="AlphaFoldDB" id="A0A8H7J600"/>
<protein>
    <recommendedName>
        <fullName evidence="1">2EXR domain-containing protein</fullName>
    </recommendedName>
</protein>
<accession>A0A8H7J600</accession>
<reference evidence="2" key="2">
    <citation type="submission" date="2020-09" db="EMBL/GenBank/DDBJ databases">
        <title>Reference genome assembly for Australian Ascochyta lentis isolate Al4.</title>
        <authorList>
            <person name="Lee R.C."/>
            <person name="Farfan-Caceres L.M."/>
            <person name="Debler J.W."/>
            <person name="Williams A.H."/>
            <person name="Henares B.M."/>
        </authorList>
    </citation>
    <scope>NUCLEOTIDE SEQUENCE</scope>
    <source>
        <strain evidence="2">Al4</strain>
    </source>
</reference>
<gene>
    <name evidence="2" type="ORF">EKO04_004116</name>
</gene>
<evidence type="ECO:0000313" key="3">
    <source>
        <dbReference type="Proteomes" id="UP000651452"/>
    </source>
</evidence>
<dbReference type="Proteomes" id="UP000651452">
    <property type="component" value="Unassembled WGS sequence"/>
</dbReference>
<dbReference type="Pfam" id="PF20150">
    <property type="entry name" value="2EXR"/>
    <property type="match status" value="1"/>
</dbReference>
<comment type="caution">
    <text evidence="2">The sequence shown here is derived from an EMBL/GenBank/DDBJ whole genome shotgun (WGS) entry which is preliminary data.</text>
</comment>
<evidence type="ECO:0000259" key="1">
    <source>
        <dbReference type="Pfam" id="PF20150"/>
    </source>
</evidence>
<feature type="domain" description="2EXR" evidence="1">
    <location>
        <begin position="9"/>
        <end position="68"/>
    </location>
</feature>
<dbReference type="InterPro" id="IPR045518">
    <property type="entry name" value="2EXR"/>
</dbReference>
<dbReference type="EMBL" id="RZGK01000007">
    <property type="protein sequence ID" value="KAF9697529.1"/>
    <property type="molecule type" value="Genomic_DNA"/>
</dbReference>
<proteinExistence type="predicted"/>
<name>A0A8H7J600_9PLEO</name>